<evidence type="ECO:0000256" key="6">
    <source>
        <dbReference type="ARBA" id="ARBA00022840"/>
    </source>
</evidence>
<dbReference type="PROSITE" id="PS00445">
    <property type="entry name" value="FGGY_KINASES_2"/>
    <property type="match status" value="1"/>
</dbReference>
<keyword evidence="4 8" id="KW-0547">Nucleotide-binding</keyword>
<dbReference type="GO" id="GO:0042732">
    <property type="term" value="P:D-xylose metabolic process"/>
    <property type="evidence" value="ECO:0007669"/>
    <property type="project" value="UniProtKB-KW"/>
</dbReference>
<feature type="binding site" evidence="8">
    <location>
        <begin position="104"/>
        <end position="105"/>
    </location>
    <ligand>
        <name>substrate</name>
    </ligand>
</feature>
<keyword evidence="6 8" id="KW-0067">ATP-binding</keyword>
<dbReference type="InterPro" id="IPR018484">
    <property type="entry name" value="FGGY_N"/>
</dbReference>
<dbReference type="InterPro" id="IPR006000">
    <property type="entry name" value="Xylulokinase"/>
</dbReference>
<dbReference type="InterPro" id="IPR018483">
    <property type="entry name" value="Carb_kinase_FGGY_CS"/>
</dbReference>
<comment type="function">
    <text evidence="8">Catalyzes the phosphorylation of D-xylulose to D-xylulose 5-phosphate.</text>
</comment>
<dbReference type="EC" id="2.7.1.17" evidence="8 10"/>
<keyword evidence="3 8" id="KW-0808">Transferase</keyword>
<dbReference type="GO" id="GO:0005524">
    <property type="term" value="F:ATP binding"/>
    <property type="evidence" value="ECO:0007669"/>
    <property type="project" value="UniProtKB-UniRule"/>
</dbReference>
<dbReference type="AlphaFoldDB" id="A0A1P8WJ80"/>
<evidence type="ECO:0000313" key="13">
    <source>
        <dbReference type="EMBL" id="APZ94111.1"/>
    </source>
</evidence>
<comment type="catalytic activity">
    <reaction evidence="8 10">
        <text>D-xylulose + ATP = D-xylulose 5-phosphate + ADP + H(+)</text>
        <dbReference type="Rhea" id="RHEA:10964"/>
        <dbReference type="ChEBI" id="CHEBI:15378"/>
        <dbReference type="ChEBI" id="CHEBI:17140"/>
        <dbReference type="ChEBI" id="CHEBI:30616"/>
        <dbReference type="ChEBI" id="CHEBI:57737"/>
        <dbReference type="ChEBI" id="CHEBI:456216"/>
        <dbReference type="EC" id="2.7.1.17"/>
    </reaction>
</comment>
<dbReference type="EMBL" id="CP017641">
    <property type="protein sequence ID" value="APZ94111.1"/>
    <property type="molecule type" value="Genomic_DNA"/>
</dbReference>
<dbReference type="KEGG" id="fmr:Fuma_03734"/>
<evidence type="ECO:0000256" key="1">
    <source>
        <dbReference type="ARBA" id="ARBA00009156"/>
    </source>
</evidence>
<evidence type="ECO:0000259" key="12">
    <source>
        <dbReference type="Pfam" id="PF02782"/>
    </source>
</evidence>
<feature type="site" description="Important for activity" evidence="8">
    <location>
        <position position="31"/>
    </location>
</feature>
<evidence type="ECO:0000256" key="9">
    <source>
        <dbReference type="RuleBase" id="RU003733"/>
    </source>
</evidence>
<evidence type="ECO:0000259" key="11">
    <source>
        <dbReference type="Pfam" id="PF00370"/>
    </source>
</evidence>
<organism evidence="13 14">
    <name type="scientific">Fuerstiella marisgermanici</name>
    <dbReference type="NCBI Taxonomy" id="1891926"/>
    <lineage>
        <taxon>Bacteria</taxon>
        <taxon>Pseudomonadati</taxon>
        <taxon>Planctomycetota</taxon>
        <taxon>Planctomycetia</taxon>
        <taxon>Planctomycetales</taxon>
        <taxon>Planctomycetaceae</taxon>
        <taxon>Fuerstiella</taxon>
    </lineage>
</organism>
<evidence type="ECO:0000313" key="14">
    <source>
        <dbReference type="Proteomes" id="UP000187735"/>
    </source>
</evidence>
<feature type="domain" description="Carbohydrate kinase FGGY C-terminal" evidence="12">
    <location>
        <begin position="281"/>
        <end position="475"/>
    </location>
</feature>
<dbReference type="Proteomes" id="UP000187735">
    <property type="component" value="Chromosome"/>
</dbReference>
<feature type="domain" description="Carbohydrate kinase FGGY N-terminal" evidence="11">
    <location>
        <begin position="27"/>
        <end position="271"/>
    </location>
</feature>
<evidence type="ECO:0000256" key="3">
    <source>
        <dbReference type="ARBA" id="ARBA00022679"/>
    </source>
</evidence>
<dbReference type="GO" id="GO:0005998">
    <property type="term" value="P:xylulose catabolic process"/>
    <property type="evidence" value="ECO:0007669"/>
    <property type="project" value="UniProtKB-UniRule"/>
</dbReference>
<dbReference type="InterPro" id="IPR043129">
    <property type="entry name" value="ATPase_NBD"/>
</dbReference>
<gene>
    <name evidence="8 10 13" type="primary">xylB</name>
    <name evidence="13" type="ORF">Fuma_03734</name>
</gene>
<dbReference type="HAMAP" id="MF_02220">
    <property type="entry name" value="XylB"/>
    <property type="match status" value="1"/>
</dbReference>
<keyword evidence="14" id="KW-1185">Reference proteome</keyword>
<comment type="similarity">
    <text evidence="1 8 9">Belongs to the FGGY kinase family.</text>
</comment>
<name>A0A1P8WJ80_9PLAN</name>
<dbReference type="Pfam" id="PF00370">
    <property type="entry name" value="FGGY_N"/>
    <property type="match status" value="1"/>
</dbReference>
<reference evidence="13 14" key="1">
    <citation type="journal article" date="2016" name="Front. Microbiol.">
        <title>Fuerstia marisgermanicae gen. nov., sp. nov., an Unusual Member of the Phylum Planctomycetes from the German Wadden Sea.</title>
        <authorList>
            <person name="Kohn T."/>
            <person name="Heuer A."/>
            <person name="Jogler M."/>
            <person name="Vollmers J."/>
            <person name="Boedeker C."/>
            <person name="Bunk B."/>
            <person name="Rast P."/>
            <person name="Borchert D."/>
            <person name="Glockner I."/>
            <person name="Freese H.M."/>
            <person name="Klenk H.P."/>
            <person name="Overmann J."/>
            <person name="Kaster A.K."/>
            <person name="Rohde M."/>
            <person name="Wiegand S."/>
            <person name="Jogler C."/>
        </authorList>
    </citation>
    <scope>NUCLEOTIDE SEQUENCE [LARGE SCALE GENOMIC DNA]</scope>
    <source>
        <strain evidence="13 14">NH11</strain>
    </source>
</reference>
<evidence type="ECO:0000256" key="7">
    <source>
        <dbReference type="ARBA" id="ARBA00023277"/>
    </source>
</evidence>
<protein>
    <recommendedName>
        <fullName evidence="8 10">Xylulose kinase</fullName>
        <shortName evidence="8 10">Xylulokinase</shortName>
        <ecNumber evidence="8 10">2.7.1.17</ecNumber>
    </recommendedName>
</protein>
<evidence type="ECO:0000256" key="10">
    <source>
        <dbReference type="RuleBase" id="RU364073"/>
    </source>
</evidence>
<keyword evidence="2 8" id="KW-0859">Xylose metabolism</keyword>
<evidence type="ECO:0000256" key="8">
    <source>
        <dbReference type="HAMAP-Rule" id="MF_02220"/>
    </source>
</evidence>
<keyword evidence="7 8" id="KW-0119">Carbohydrate metabolism</keyword>
<dbReference type="Pfam" id="PF02782">
    <property type="entry name" value="FGGY_C"/>
    <property type="match status" value="1"/>
</dbReference>
<dbReference type="PANTHER" id="PTHR43095:SF5">
    <property type="entry name" value="XYLULOSE KINASE"/>
    <property type="match status" value="1"/>
</dbReference>
<evidence type="ECO:0000256" key="4">
    <source>
        <dbReference type="ARBA" id="ARBA00022741"/>
    </source>
</evidence>
<dbReference type="GO" id="GO:0004856">
    <property type="term" value="F:D-xylulokinase activity"/>
    <property type="evidence" value="ECO:0007669"/>
    <property type="project" value="UniProtKB-UniRule"/>
</dbReference>
<dbReference type="NCBIfam" id="TIGR01312">
    <property type="entry name" value="XylB"/>
    <property type="match status" value="1"/>
</dbReference>
<sequence>MKATLQRFGHTVAHNQPFTNTATMTAFLGIDIGTSGTKTLAMQEDGTILASTTFEYPLSSPKPGWSEQAPEDWWDASVKSVRKVMKLAKLKPADIGGIGLSGQMHGSVFLDKSGDVIRPALLWNDQRTAAECDEIEQKAGGRKKLIGMVANPALTGFTAPKILWLRNNEKKNFDKTVQVLLPKDYVRFRLTGDFATEVSDASGTLLLDVVNRKWSKPLLGKLDLAADLLPKMYESEDVTGGLSASAAKALGLNAGTPVVGGGGDQAAGAIGNGIVRKGVVSATMGTSGVVFAHSDEVQVDPEGRLHTFCHAVRGKWHVMGCVLSAGGSLQWFRNQLCQSEIAAAKKQKIDPYELITQQAAESPAGSEGLFFLPYLTGERTPHADPNARGSWVGLSLRHGKGHMARSVMEGATYAMRDSLEIAKSMDIPVKEIRLSGGGARSQFWRQLQADIYGQPVVTINAEEGPAYGVALLAAAGTGAYKDVVEACKATISVVTKTPAVAAAKKTYNAGYPVYQQLYRSLKDDFAAIQKLV</sequence>
<dbReference type="InterPro" id="IPR018485">
    <property type="entry name" value="FGGY_C"/>
</dbReference>
<accession>A0A1P8WJ80</accession>
<dbReference type="InterPro" id="IPR050406">
    <property type="entry name" value="FGGY_Carb_Kinase"/>
</dbReference>
<dbReference type="InterPro" id="IPR000577">
    <property type="entry name" value="Carb_kinase_FGGY"/>
</dbReference>
<dbReference type="PIRSF" id="PIRSF000538">
    <property type="entry name" value="GlpK"/>
    <property type="match status" value="1"/>
</dbReference>
<dbReference type="STRING" id="1891926.Fuma_03734"/>
<dbReference type="CDD" id="cd07808">
    <property type="entry name" value="ASKHA_NBD_FGGY_EcXK-like"/>
    <property type="match status" value="1"/>
</dbReference>
<keyword evidence="5 8" id="KW-0418">Kinase</keyword>
<feature type="active site" description="Proton acceptor" evidence="8">
    <location>
        <position position="264"/>
    </location>
</feature>
<dbReference type="PANTHER" id="PTHR43095">
    <property type="entry name" value="SUGAR KINASE"/>
    <property type="match status" value="1"/>
</dbReference>
<evidence type="ECO:0000256" key="2">
    <source>
        <dbReference type="ARBA" id="ARBA00022629"/>
    </source>
</evidence>
<dbReference type="PROSITE" id="PS00933">
    <property type="entry name" value="FGGY_KINASES_1"/>
    <property type="match status" value="1"/>
</dbReference>
<dbReference type="Gene3D" id="3.30.420.40">
    <property type="match status" value="2"/>
</dbReference>
<dbReference type="SUPFAM" id="SSF53067">
    <property type="entry name" value="Actin-like ATPase domain"/>
    <property type="match status" value="2"/>
</dbReference>
<proteinExistence type="inferred from homology"/>
<evidence type="ECO:0000256" key="5">
    <source>
        <dbReference type="ARBA" id="ARBA00022777"/>
    </source>
</evidence>